<evidence type="ECO:0000313" key="3">
    <source>
        <dbReference type="EMBL" id="RXJ74753.1"/>
    </source>
</evidence>
<comment type="caution">
    <text evidence="3">The sequence shown here is derived from an EMBL/GenBank/DDBJ whole genome shotgun (WGS) entry which is preliminary data.</text>
</comment>
<dbReference type="InterPro" id="IPR025920">
    <property type="entry name" value="Lipase_bact_N"/>
</dbReference>
<evidence type="ECO:0000256" key="1">
    <source>
        <dbReference type="SAM" id="SignalP"/>
    </source>
</evidence>
<dbReference type="Proteomes" id="UP000290287">
    <property type="component" value="Unassembled WGS sequence"/>
</dbReference>
<dbReference type="RefSeq" id="WP_129120645.1">
    <property type="nucleotide sequence ID" value="NZ_PEIB01000001.1"/>
</dbReference>
<evidence type="ECO:0000313" key="4">
    <source>
        <dbReference type="Proteomes" id="UP000290287"/>
    </source>
</evidence>
<organism evidence="3 4">
    <name type="scientific">Veronia nyctiphanis</name>
    <dbReference type="NCBI Taxonomy" id="1278244"/>
    <lineage>
        <taxon>Bacteria</taxon>
        <taxon>Pseudomonadati</taxon>
        <taxon>Pseudomonadota</taxon>
        <taxon>Gammaproteobacteria</taxon>
        <taxon>Vibrionales</taxon>
        <taxon>Vibrionaceae</taxon>
        <taxon>Veronia</taxon>
    </lineage>
</organism>
<dbReference type="AlphaFoldDB" id="A0A4Q0YV61"/>
<feature type="chain" id="PRO_5020208795" description="Bacterial virulence factor lipase N-terminal domain-containing protein" evidence="1">
    <location>
        <begin position="25"/>
        <end position="179"/>
    </location>
</feature>
<evidence type="ECO:0000259" key="2">
    <source>
        <dbReference type="Pfam" id="PF12262"/>
    </source>
</evidence>
<sequence length="179" mass="19594">MTRKIAHTLLKALAVIGLVVSASGCDNKSKIEGSQTETPFLPQFDQSLNAQTKVTYILAGPGEDLPRPNFIIHDALDGTVQLPADFGTPPDLTNPFHSLSTLDGWSISKFVQVGFTGKGFGEGRQEVTEGAYLFKVDKDFDDSDPIIERQIPADVYTEALTCSSSLWSYSNRKASTFMW</sequence>
<protein>
    <recommendedName>
        <fullName evidence="2">Bacterial virulence factor lipase N-terminal domain-containing protein</fullName>
    </recommendedName>
</protein>
<reference evidence="3 4" key="1">
    <citation type="submission" date="2017-10" db="EMBL/GenBank/DDBJ databases">
        <title>Nyctiphanis sp. nov., isolated from the stomach of the euphausiid Nyctiphanes simplex (Hansen, 1911) in the Gulf of California.</title>
        <authorList>
            <person name="Gomez-Gil B."/>
            <person name="Aguilar-Mendez M."/>
            <person name="Lopez-Cortes A."/>
            <person name="Gomez-Gutierrez J."/>
            <person name="Roque A."/>
            <person name="Lang E."/>
            <person name="Gonzalez-Castillo A."/>
        </authorList>
    </citation>
    <scope>NUCLEOTIDE SEQUENCE [LARGE SCALE GENOMIC DNA]</scope>
    <source>
        <strain evidence="3 4">CAIM 600</strain>
    </source>
</reference>
<proteinExistence type="predicted"/>
<feature type="signal peptide" evidence="1">
    <location>
        <begin position="1"/>
        <end position="24"/>
    </location>
</feature>
<dbReference type="Pfam" id="PF12262">
    <property type="entry name" value="Lipase_bact_N"/>
    <property type="match status" value="1"/>
</dbReference>
<accession>A0A4Q0YV61</accession>
<name>A0A4Q0YV61_9GAMM</name>
<feature type="domain" description="Bacterial virulence factor lipase N-terminal" evidence="2">
    <location>
        <begin position="42"/>
        <end position="136"/>
    </location>
</feature>
<dbReference type="EMBL" id="PEIB01000001">
    <property type="protein sequence ID" value="RXJ74753.1"/>
    <property type="molecule type" value="Genomic_DNA"/>
</dbReference>
<keyword evidence="4" id="KW-1185">Reference proteome</keyword>
<dbReference type="OrthoDB" id="5477453at2"/>
<keyword evidence="1" id="KW-0732">Signal</keyword>
<gene>
    <name evidence="3" type="ORF">CS022_00525</name>
</gene>
<dbReference type="PROSITE" id="PS51257">
    <property type="entry name" value="PROKAR_LIPOPROTEIN"/>
    <property type="match status" value="1"/>
</dbReference>